<feature type="transmembrane region" description="Helical" evidence="1">
    <location>
        <begin position="82"/>
        <end position="105"/>
    </location>
</feature>
<keyword evidence="3" id="KW-1185">Reference proteome</keyword>
<feature type="transmembrane region" description="Helical" evidence="1">
    <location>
        <begin position="197"/>
        <end position="213"/>
    </location>
</feature>
<protein>
    <submittedName>
        <fullName evidence="2">Protein LphB</fullName>
    </submittedName>
</protein>
<sequence length="527" mass="59527">MSSLSTRKENWLAIIFAVYCTYYLIVSLAAAWGFTTDDAYITWLYARQLAEGEGISWPALLPRVEGYSNFLWLVMASLSFKLHWPVVLTMKWISVFSLGSGLFFLYRLSRLFLSPLLAMLPVFIFSHYTGVVWWTVSGLESAFFCALSLLLIWQSAVALGFSAVIEPATGDSRLSTKAWIIANISLLLLALTRFEGIIWGVPVALFIFCQWKSKCIHMRLPSSKTGYLWGSITLACLVLPYTIYLIWRVRYFGHWIPNSYQCKASLTGQGGVVDLDYVRVILPLIVCSLPYLLASKDCRHLLLWLPSLLYGVMLWGADPVLAHMLRLFLAPFALFSLLAVLGVSEFLSYFNLAKEDSRLLACFVFILITLLLIPGNHLTSLHTLATNYQSRNQSRLLIARLLNEQAAKGDTILLGDCGVIPFNARPDLRFIDSQCLNNAELTQAPYHRNFALYASYLREQVKPNWVIISKPVLEARGDFLISLLQGSDFLTHYQFIARFESGPIAQDIEGHSQKTVDNVYLVYKRAG</sequence>
<keyword evidence="1" id="KW-0472">Membrane</keyword>
<comment type="caution">
    <text evidence="2">The sequence shown here is derived from an EMBL/GenBank/DDBJ whole genome shotgun (WGS) entry which is preliminary data.</text>
</comment>
<feature type="transmembrane region" description="Helical" evidence="1">
    <location>
        <begin position="301"/>
        <end position="322"/>
    </location>
</feature>
<feature type="transmembrane region" description="Helical" evidence="1">
    <location>
        <begin position="225"/>
        <end position="247"/>
    </location>
</feature>
<dbReference type="Proteomes" id="UP001615550">
    <property type="component" value="Unassembled WGS sequence"/>
</dbReference>
<keyword evidence="1" id="KW-0812">Transmembrane</keyword>
<evidence type="ECO:0000256" key="1">
    <source>
        <dbReference type="SAM" id="Phobius"/>
    </source>
</evidence>
<keyword evidence="1" id="KW-1133">Transmembrane helix</keyword>
<organism evidence="2 3">
    <name type="scientific">Legionella lytica</name>
    <dbReference type="NCBI Taxonomy" id="96232"/>
    <lineage>
        <taxon>Bacteria</taxon>
        <taxon>Pseudomonadati</taxon>
        <taxon>Pseudomonadota</taxon>
        <taxon>Gammaproteobacteria</taxon>
        <taxon>Legionellales</taxon>
        <taxon>Legionellaceae</taxon>
        <taxon>Legionella</taxon>
    </lineage>
</organism>
<dbReference type="EMBL" id="JBGORX010000006">
    <property type="protein sequence ID" value="MFJ1269457.1"/>
    <property type="molecule type" value="Genomic_DNA"/>
</dbReference>
<feature type="transmembrane region" description="Helical" evidence="1">
    <location>
        <begin position="141"/>
        <end position="162"/>
    </location>
</feature>
<reference evidence="2 3" key="1">
    <citation type="submission" date="2024-08" db="EMBL/GenBank/DDBJ databases">
        <title>Draft Genome Sequence of Legionella lytica strain DSB2004, Isolated From a Fire Sprinkler System.</title>
        <authorList>
            <person name="Everhart A.D."/>
            <person name="Kidane D.T."/>
            <person name="Farone A.L."/>
            <person name="Farone M.B."/>
        </authorList>
    </citation>
    <scope>NUCLEOTIDE SEQUENCE [LARGE SCALE GENOMIC DNA]</scope>
    <source>
        <strain evidence="2 3">DSB2004</strain>
    </source>
</reference>
<accession>A0ABW8D9T6</accession>
<feature type="transmembrane region" description="Helical" evidence="1">
    <location>
        <begin position="12"/>
        <end position="34"/>
    </location>
</feature>
<dbReference type="RefSeq" id="WP_400188277.1">
    <property type="nucleotide sequence ID" value="NZ_JBGORX010000006.1"/>
</dbReference>
<evidence type="ECO:0000313" key="2">
    <source>
        <dbReference type="EMBL" id="MFJ1269457.1"/>
    </source>
</evidence>
<feature type="transmembrane region" description="Helical" evidence="1">
    <location>
        <begin position="112"/>
        <end position="135"/>
    </location>
</feature>
<evidence type="ECO:0000313" key="3">
    <source>
        <dbReference type="Proteomes" id="UP001615550"/>
    </source>
</evidence>
<gene>
    <name evidence="2" type="ORF">ACD661_12895</name>
</gene>
<feature type="transmembrane region" description="Helical" evidence="1">
    <location>
        <begin position="359"/>
        <end position="378"/>
    </location>
</feature>
<feature type="transmembrane region" description="Helical" evidence="1">
    <location>
        <begin position="328"/>
        <end position="347"/>
    </location>
</feature>
<name>A0ABW8D9T6_9GAMM</name>
<proteinExistence type="predicted"/>